<feature type="domain" description="Prolamin-like" evidence="4">
    <location>
        <begin position="63"/>
        <end position="134"/>
    </location>
</feature>
<evidence type="ECO:0000313" key="6">
    <source>
        <dbReference type="Proteomes" id="UP000030748"/>
    </source>
</evidence>
<evidence type="ECO:0000256" key="2">
    <source>
        <dbReference type="SAM" id="MobiDB-lite"/>
    </source>
</evidence>
<feature type="domain" description="Prolamin-like" evidence="4">
    <location>
        <begin position="164"/>
        <end position="238"/>
    </location>
</feature>
<dbReference type="eggNOG" id="ENOG502R1HI">
    <property type="taxonomic scope" value="Eukaryota"/>
</dbReference>
<dbReference type="KEGG" id="egt:105960858"/>
<feature type="region of interest" description="Disordered" evidence="2">
    <location>
        <begin position="32"/>
        <end position="52"/>
    </location>
</feature>
<dbReference type="InterPro" id="IPR040220">
    <property type="entry name" value="DD11"/>
</dbReference>
<keyword evidence="3" id="KW-1133">Transmembrane helix</keyword>
<keyword evidence="6" id="KW-1185">Reference proteome</keyword>
<evidence type="ECO:0000256" key="3">
    <source>
        <dbReference type="SAM" id="Phobius"/>
    </source>
</evidence>
<feature type="transmembrane region" description="Helical" evidence="3">
    <location>
        <begin position="6"/>
        <end position="24"/>
    </location>
</feature>
<organism evidence="5 6">
    <name type="scientific">Erythranthe guttata</name>
    <name type="common">Yellow monkey flower</name>
    <name type="synonym">Mimulus guttatus</name>
    <dbReference type="NCBI Taxonomy" id="4155"/>
    <lineage>
        <taxon>Eukaryota</taxon>
        <taxon>Viridiplantae</taxon>
        <taxon>Streptophyta</taxon>
        <taxon>Embryophyta</taxon>
        <taxon>Tracheophyta</taxon>
        <taxon>Spermatophyta</taxon>
        <taxon>Magnoliopsida</taxon>
        <taxon>eudicotyledons</taxon>
        <taxon>Gunneridae</taxon>
        <taxon>Pentapetalae</taxon>
        <taxon>asterids</taxon>
        <taxon>lamiids</taxon>
        <taxon>Lamiales</taxon>
        <taxon>Phrymaceae</taxon>
        <taxon>Erythranthe</taxon>
    </lineage>
</organism>
<dbReference type="PANTHER" id="PTHR31207:SF35">
    <property type="entry name" value="PROLAMIN-LIKE DOMAIN-CONTAINING PROTEIN"/>
    <property type="match status" value="1"/>
</dbReference>
<keyword evidence="1" id="KW-0732">Signal</keyword>
<reference evidence="5 6" key="1">
    <citation type="journal article" date="2013" name="Proc. Natl. Acad. Sci. U.S.A.">
        <title>Fine-scale variation in meiotic recombination in Mimulus inferred from population shotgun sequencing.</title>
        <authorList>
            <person name="Hellsten U."/>
            <person name="Wright K.M."/>
            <person name="Jenkins J."/>
            <person name="Shu S."/>
            <person name="Yuan Y."/>
            <person name="Wessler S.R."/>
            <person name="Schmutz J."/>
            <person name="Willis J.H."/>
            <person name="Rokhsar D.S."/>
        </authorList>
    </citation>
    <scope>NUCLEOTIDE SEQUENCE [LARGE SCALE GENOMIC DNA]</scope>
    <source>
        <strain evidence="6">cv. DUN x IM62</strain>
    </source>
</reference>
<dbReference type="Pfam" id="PF05617">
    <property type="entry name" value="Prolamin_like"/>
    <property type="match status" value="2"/>
</dbReference>
<keyword evidence="3" id="KW-0472">Membrane</keyword>
<evidence type="ECO:0000259" key="4">
    <source>
        <dbReference type="Pfam" id="PF05617"/>
    </source>
</evidence>
<keyword evidence="3" id="KW-0812">Transmembrane</keyword>
<evidence type="ECO:0000313" key="5">
    <source>
        <dbReference type="EMBL" id="EYU34651.1"/>
    </source>
</evidence>
<evidence type="ECO:0000256" key="1">
    <source>
        <dbReference type="ARBA" id="ARBA00022729"/>
    </source>
</evidence>
<sequence length="245" mass="28501">MSEFSTMIIKITFFLIINVGIFFLDQSEATKTKPISDGPTPSPLPSHSEKEIPSPQYKHFLEECEKRITEKCAHEIFKEIFENKTISNNCCSELVDMGPDCQSIMIQREKDLLKNKNEKNTIVQKSEDLWKRCSKITPMDKKRQYPKVPQRMYLPGYDNFLKGCEEELTEKCGAQVLGFVFKKNETANVVDKGCCSKLLKMGHDCHDEMHVRLQRLADRKKEKSDFVKEKGHQIWKYCEEIIAHN</sequence>
<dbReference type="Proteomes" id="UP000030748">
    <property type="component" value="Unassembled WGS sequence"/>
</dbReference>
<dbReference type="EMBL" id="KI630674">
    <property type="protein sequence ID" value="EYU34651.1"/>
    <property type="molecule type" value="Genomic_DNA"/>
</dbReference>
<accession>A0A022R354</accession>
<dbReference type="AlphaFoldDB" id="A0A022R354"/>
<gene>
    <name evidence="5" type="ORF">MIMGU_mgv1a019108mg</name>
</gene>
<proteinExistence type="predicted"/>
<protein>
    <recommendedName>
        <fullName evidence="4">Prolamin-like domain-containing protein</fullName>
    </recommendedName>
</protein>
<dbReference type="InterPro" id="IPR008502">
    <property type="entry name" value="Prolamin-like"/>
</dbReference>
<dbReference type="OMA" id="FDNCCHE"/>
<dbReference type="OrthoDB" id="1368054at2759"/>
<dbReference type="PANTHER" id="PTHR31207">
    <property type="entry name" value="ECA1 GAMETOGENESIS FAMILY PROTEIN (DUF784)-RELATED-RELATED"/>
    <property type="match status" value="1"/>
</dbReference>
<name>A0A022R354_ERYGU</name>